<dbReference type="AlphaFoldDB" id="A0A6A4QVL8"/>
<dbReference type="EMBL" id="WOCE01000002">
    <property type="protein sequence ID" value="KAE9618418.1"/>
    <property type="molecule type" value="Genomic_DNA"/>
</dbReference>
<accession>A0A6A4QVL8</accession>
<sequence length="49" mass="5129">MAATADAKAATEIAACSPEQGVTQPAPLMAIPPLNNELMELFALRNCNE</sequence>
<name>A0A6A4QVL8_LUPAL</name>
<reference evidence="2" key="1">
    <citation type="journal article" date="2020" name="Nat. Commun.">
        <title>Genome sequence of the cluster root forming white lupin.</title>
        <authorList>
            <person name="Hufnagel B."/>
            <person name="Marques A."/>
            <person name="Soriano A."/>
            <person name="Marques L."/>
            <person name="Divol F."/>
            <person name="Doumas P."/>
            <person name="Sallet E."/>
            <person name="Mancinotti D."/>
            <person name="Carrere S."/>
            <person name="Marande W."/>
            <person name="Arribat S."/>
            <person name="Keller J."/>
            <person name="Huneau C."/>
            <person name="Blein T."/>
            <person name="Aime D."/>
            <person name="Laguerre M."/>
            <person name="Taylor J."/>
            <person name="Schubert V."/>
            <person name="Nelson M."/>
            <person name="Geu-Flores F."/>
            <person name="Crespi M."/>
            <person name="Gallardo-Guerrero K."/>
            <person name="Delaux P.-M."/>
            <person name="Salse J."/>
            <person name="Berges H."/>
            <person name="Guyot R."/>
            <person name="Gouzy J."/>
            <person name="Peret B."/>
        </authorList>
    </citation>
    <scope>NUCLEOTIDE SEQUENCE [LARGE SCALE GENOMIC DNA]</scope>
    <source>
        <strain evidence="2">cv. Amiga</strain>
    </source>
</reference>
<evidence type="ECO:0000313" key="2">
    <source>
        <dbReference type="Proteomes" id="UP000447434"/>
    </source>
</evidence>
<proteinExistence type="predicted"/>
<organism evidence="1 2">
    <name type="scientific">Lupinus albus</name>
    <name type="common">White lupine</name>
    <name type="synonym">Lupinus termis</name>
    <dbReference type="NCBI Taxonomy" id="3870"/>
    <lineage>
        <taxon>Eukaryota</taxon>
        <taxon>Viridiplantae</taxon>
        <taxon>Streptophyta</taxon>
        <taxon>Embryophyta</taxon>
        <taxon>Tracheophyta</taxon>
        <taxon>Spermatophyta</taxon>
        <taxon>Magnoliopsida</taxon>
        <taxon>eudicotyledons</taxon>
        <taxon>Gunneridae</taxon>
        <taxon>Pentapetalae</taxon>
        <taxon>rosids</taxon>
        <taxon>fabids</taxon>
        <taxon>Fabales</taxon>
        <taxon>Fabaceae</taxon>
        <taxon>Papilionoideae</taxon>
        <taxon>50 kb inversion clade</taxon>
        <taxon>genistoids sensu lato</taxon>
        <taxon>core genistoids</taxon>
        <taxon>Genisteae</taxon>
        <taxon>Lupinus</taxon>
    </lineage>
</organism>
<dbReference type="Proteomes" id="UP000447434">
    <property type="component" value="Chromosome 2"/>
</dbReference>
<keyword evidence="2" id="KW-1185">Reference proteome</keyword>
<comment type="caution">
    <text evidence="1">The sequence shown here is derived from an EMBL/GenBank/DDBJ whole genome shotgun (WGS) entry which is preliminary data.</text>
</comment>
<protein>
    <submittedName>
        <fullName evidence="1">Uncharacterized protein</fullName>
    </submittedName>
</protein>
<evidence type="ECO:0000313" key="1">
    <source>
        <dbReference type="EMBL" id="KAE9618418.1"/>
    </source>
</evidence>
<gene>
    <name evidence="1" type="ORF">Lalb_Chr02g0142551</name>
</gene>